<dbReference type="SUPFAM" id="SSF46785">
    <property type="entry name" value="Winged helix' DNA-binding domain"/>
    <property type="match status" value="1"/>
</dbReference>
<feature type="domain" description="HSF-type DNA-binding" evidence="6">
    <location>
        <begin position="5"/>
        <end position="137"/>
    </location>
</feature>
<evidence type="ECO:0000256" key="1">
    <source>
        <dbReference type="ARBA" id="ARBA00004123"/>
    </source>
</evidence>
<reference evidence="7" key="1">
    <citation type="submission" date="2019-09" db="EMBL/GenBank/DDBJ databases">
        <title>Bird 10,000 Genomes (B10K) Project - Family phase.</title>
        <authorList>
            <person name="Zhang G."/>
        </authorList>
    </citation>
    <scope>NUCLEOTIDE SEQUENCE</scope>
    <source>
        <strain evidence="7">B10K-CU-031-40</strain>
    </source>
</reference>
<evidence type="ECO:0000256" key="5">
    <source>
        <dbReference type="RuleBase" id="RU004020"/>
    </source>
</evidence>
<dbReference type="Gene3D" id="1.10.10.10">
    <property type="entry name" value="Winged helix-like DNA-binding domain superfamily/Winged helix DNA-binding domain"/>
    <property type="match status" value="1"/>
</dbReference>
<comment type="caution">
    <text evidence="7">The sequence shown here is derived from an EMBL/GenBank/DDBJ whole genome shotgun (WGS) entry which is preliminary data.</text>
</comment>
<dbReference type="GO" id="GO:0003700">
    <property type="term" value="F:DNA-binding transcription factor activity"/>
    <property type="evidence" value="ECO:0007669"/>
    <property type="project" value="InterPro"/>
</dbReference>
<dbReference type="PANTHER" id="PTHR10015">
    <property type="entry name" value="HEAT SHOCK TRANSCRIPTION FACTOR"/>
    <property type="match status" value="1"/>
</dbReference>
<dbReference type="InterPro" id="IPR036390">
    <property type="entry name" value="WH_DNA-bd_sf"/>
</dbReference>
<keyword evidence="4" id="KW-0539">Nucleus</keyword>
<evidence type="ECO:0000313" key="7">
    <source>
        <dbReference type="EMBL" id="NXC22799.1"/>
    </source>
</evidence>
<keyword evidence="8" id="KW-1185">Reference proteome</keyword>
<comment type="similarity">
    <text evidence="2 5">Belongs to the HSF family.</text>
</comment>
<dbReference type="Proteomes" id="UP000621168">
    <property type="component" value="Unassembled WGS sequence"/>
</dbReference>
<accession>A0A851LWY4</accession>
<evidence type="ECO:0000256" key="2">
    <source>
        <dbReference type="ARBA" id="ARBA00006403"/>
    </source>
</evidence>
<comment type="subcellular location">
    <subcellularLocation>
        <location evidence="1">Nucleus</location>
    </subcellularLocation>
</comment>
<keyword evidence="3" id="KW-0238">DNA-binding</keyword>
<dbReference type="Pfam" id="PF00447">
    <property type="entry name" value="HSF_DNA-bind"/>
    <property type="match status" value="1"/>
</dbReference>
<dbReference type="PANTHER" id="PTHR10015:SF278">
    <property type="entry name" value="HEAT SHOCK FACTOR PROTEIN 5"/>
    <property type="match status" value="1"/>
</dbReference>
<evidence type="ECO:0000259" key="6">
    <source>
        <dbReference type="SMART" id="SM00415"/>
    </source>
</evidence>
<name>A0A851LWY4_CORCR</name>
<dbReference type="EMBL" id="WBMX01020966">
    <property type="protein sequence ID" value="NXC22799.1"/>
    <property type="molecule type" value="Genomic_DNA"/>
</dbReference>
<dbReference type="SMART" id="SM00415">
    <property type="entry name" value="HSF"/>
    <property type="match status" value="1"/>
</dbReference>
<dbReference type="GO" id="GO:0043565">
    <property type="term" value="F:sequence-specific DNA binding"/>
    <property type="evidence" value="ECO:0007669"/>
    <property type="project" value="InterPro"/>
</dbReference>
<evidence type="ECO:0000256" key="3">
    <source>
        <dbReference type="ARBA" id="ARBA00023125"/>
    </source>
</evidence>
<feature type="non-terminal residue" evidence="7">
    <location>
        <position position="161"/>
    </location>
</feature>
<proteinExistence type="inferred from homology"/>
<dbReference type="AlphaFoldDB" id="A0A851LWY4"/>
<dbReference type="InterPro" id="IPR036388">
    <property type="entry name" value="WH-like_DNA-bd_sf"/>
</dbReference>
<organism evidence="7 8">
    <name type="scientific">Corythaeola cristata</name>
    <name type="common">Great blue turaco</name>
    <dbReference type="NCBI Taxonomy" id="103954"/>
    <lineage>
        <taxon>Eukaryota</taxon>
        <taxon>Metazoa</taxon>
        <taxon>Chordata</taxon>
        <taxon>Craniata</taxon>
        <taxon>Vertebrata</taxon>
        <taxon>Euteleostomi</taxon>
        <taxon>Archelosauria</taxon>
        <taxon>Archosauria</taxon>
        <taxon>Dinosauria</taxon>
        <taxon>Saurischia</taxon>
        <taxon>Theropoda</taxon>
        <taxon>Coelurosauria</taxon>
        <taxon>Aves</taxon>
        <taxon>Neognathae</taxon>
        <taxon>Neoaves</taxon>
        <taxon>Otidimorphae</taxon>
        <taxon>Musophagiformes</taxon>
        <taxon>Musophagidae</taxon>
        <taxon>Corythaeola</taxon>
    </lineage>
</organism>
<protein>
    <submittedName>
        <fullName evidence="7">HSF5 protein</fullName>
    </submittedName>
</protein>
<dbReference type="InterPro" id="IPR000232">
    <property type="entry name" value="HSF_DNA-bd"/>
</dbReference>
<feature type="non-terminal residue" evidence="7">
    <location>
        <position position="1"/>
    </location>
</feature>
<dbReference type="GO" id="GO:0005634">
    <property type="term" value="C:nucleus"/>
    <property type="evidence" value="ECO:0007669"/>
    <property type="project" value="UniProtKB-SubCell"/>
</dbReference>
<evidence type="ECO:0000313" key="8">
    <source>
        <dbReference type="Proteomes" id="UP000621168"/>
    </source>
</evidence>
<gene>
    <name evidence="7" type="primary">Hsf5_2</name>
    <name evidence="7" type="ORF">CORCRI_R07272</name>
</gene>
<dbReference type="OrthoDB" id="6418155at2759"/>
<sequence length="161" mass="17407">PSFINPNNFPAKLWLLVNSPCVHSICWDARGEGLLIDQQLFESELLGAGPGCAVGPNGDGAVETASLFKTKNFASFIRQLNLYGFHKSVSGLEGSVEGAKPGLMGAAGDSSAGPLHHFHSPHFRRDRPDLLVHLKRLTRTNKAKLVAGLEVKSRPPNRCQQ</sequence>
<evidence type="ECO:0000256" key="4">
    <source>
        <dbReference type="ARBA" id="ARBA00023242"/>
    </source>
</evidence>